<accession>A0ABP0WMA4</accession>
<evidence type="ECO:0000313" key="3">
    <source>
        <dbReference type="Proteomes" id="UP001497444"/>
    </source>
</evidence>
<dbReference type="EMBL" id="OZ020097">
    <property type="protein sequence ID" value="CAK9268011.1"/>
    <property type="molecule type" value="Genomic_DNA"/>
</dbReference>
<name>A0ABP0WMA4_9BRYO</name>
<gene>
    <name evidence="2" type="ORF">CSSPJE1EN1_LOCUS13489</name>
</gene>
<feature type="compositionally biased region" description="Gly residues" evidence="1">
    <location>
        <begin position="88"/>
        <end position="114"/>
    </location>
</feature>
<evidence type="ECO:0000313" key="2">
    <source>
        <dbReference type="EMBL" id="CAK9268011.1"/>
    </source>
</evidence>
<feature type="region of interest" description="Disordered" evidence="1">
    <location>
        <begin position="27"/>
        <end position="127"/>
    </location>
</feature>
<organism evidence="2 3">
    <name type="scientific">Sphagnum jensenii</name>
    <dbReference type="NCBI Taxonomy" id="128206"/>
    <lineage>
        <taxon>Eukaryota</taxon>
        <taxon>Viridiplantae</taxon>
        <taxon>Streptophyta</taxon>
        <taxon>Embryophyta</taxon>
        <taxon>Bryophyta</taxon>
        <taxon>Sphagnophytina</taxon>
        <taxon>Sphagnopsida</taxon>
        <taxon>Sphagnales</taxon>
        <taxon>Sphagnaceae</taxon>
        <taxon>Sphagnum</taxon>
    </lineage>
</organism>
<sequence length="127" mass="13597">MWPPMFNPLINLTTSPKPISKIAQARIVTDHKEPLDEDEDYSEKKHNPKMPRIVPTKKLYHDRKGRPSSIGDASRELISGRSIPINNNGGGLFGGGGNGLPKGRGNGPPRGGGNNSPKGGSSRPPRA</sequence>
<protein>
    <submittedName>
        <fullName evidence="2">Uncharacterized protein</fullName>
    </submittedName>
</protein>
<evidence type="ECO:0000256" key="1">
    <source>
        <dbReference type="SAM" id="MobiDB-lite"/>
    </source>
</evidence>
<dbReference type="Proteomes" id="UP001497444">
    <property type="component" value="Chromosome 2"/>
</dbReference>
<reference evidence="2 3" key="1">
    <citation type="submission" date="2024-02" db="EMBL/GenBank/DDBJ databases">
        <authorList>
            <consortium name="ELIXIR-Norway"/>
            <consortium name="Elixir Norway"/>
        </authorList>
    </citation>
    <scope>NUCLEOTIDE SEQUENCE [LARGE SCALE GENOMIC DNA]</scope>
</reference>
<keyword evidence="3" id="KW-1185">Reference proteome</keyword>
<proteinExistence type="predicted"/>
<feature type="compositionally biased region" description="Low complexity" evidence="1">
    <location>
        <begin position="115"/>
        <end position="127"/>
    </location>
</feature>